<evidence type="ECO:0000313" key="1">
    <source>
        <dbReference type="EMBL" id="KAH3728020.1"/>
    </source>
</evidence>
<reference evidence="1" key="2">
    <citation type="submission" date="2020-11" db="EMBL/GenBank/DDBJ databases">
        <authorList>
            <person name="McCartney M.A."/>
            <person name="Auch B."/>
            <person name="Kono T."/>
            <person name="Mallez S."/>
            <person name="Becker A."/>
            <person name="Gohl D.M."/>
            <person name="Silverstein K.A.T."/>
            <person name="Koren S."/>
            <person name="Bechman K.B."/>
            <person name="Herman A."/>
            <person name="Abrahante J.E."/>
            <person name="Garbe J."/>
        </authorList>
    </citation>
    <scope>NUCLEOTIDE SEQUENCE</scope>
    <source>
        <strain evidence="1">Duluth1</strain>
        <tissue evidence="1">Whole animal</tissue>
    </source>
</reference>
<dbReference type="AlphaFoldDB" id="A0A9D4HR75"/>
<dbReference type="Proteomes" id="UP000828390">
    <property type="component" value="Unassembled WGS sequence"/>
</dbReference>
<proteinExistence type="predicted"/>
<accession>A0A9D4HR75</accession>
<gene>
    <name evidence="1" type="ORF">DPMN_053965</name>
</gene>
<name>A0A9D4HR75_DREPO</name>
<evidence type="ECO:0000313" key="2">
    <source>
        <dbReference type="Proteomes" id="UP000828390"/>
    </source>
</evidence>
<protein>
    <submittedName>
        <fullName evidence="1">Uncharacterized protein</fullName>
    </submittedName>
</protein>
<dbReference type="EMBL" id="JAIWYP010000012">
    <property type="protein sequence ID" value="KAH3728020.1"/>
    <property type="molecule type" value="Genomic_DNA"/>
</dbReference>
<organism evidence="1 2">
    <name type="scientific">Dreissena polymorpha</name>
    <name type="common">Zebra mussel</name>
    <name type="synonym">Mytilus polymorpha</name>
    <dbReference type="NCBI Taxonomy" id="45954"/>
    <lineage>
        <taxon>Eukaryota</taxon>
        <taxon>Metazoa</taxon>
        <taxon>Spiralia</taxon>
        <taxon>Lophotrochozoa</taxon>
        <taxon>Mollusca</taxon>
        <taxon>Bivalvia</taxon>
        <taxon>Autobranchia</taxon>
        <taxon>Heteroconchia</taxon>
        <taxon>Euheterodonta</taxon>
        <taxon>Imparidentia</taxon>
        <taxon>Neoheterodontei</taxon>
        <taxon>Myida</taxon>
        <taxon>Dreissenoidea</taxon>
        <taxon>Dreissenidae</taxon>
        <taxon>Dreissena</taxon>
    </lineage>
</organism>
<comment type="caution">
    <text evidence="1">The sequence shown here is derived from an EMBL/GenBank/DDBJ whole genome shotgun (WGS) entry which is preliminary data.</text>
</comment>
<sequence length="93" mass="10395">MVNLLQLLTSDSVDDAQTPDVVIHSDQETVFMEVSGTVLQDVNRDLQALMQGCSQGRCKFCTRAKWFKACIEATILKLGFEFKVSLSGRTDKH</sequence>
<keyword evidence="2" id="KW-1185">Reference proteome</keyword>
<reference evidence="1" key="1">
    <citation type="journal article" date="2019" name="bioRxiv">
        <title>The Genome of the Zebra Mussel, Dreissena polymorpha: A Resource for Invasive Species Research.</title>
        <authorList>
            <person name="McCartney M.A."/>
            <person name="Auch B."/>
            <person name="Kono T."/>
            <person name="Mallez S."/>
            <person name="Zhang Y."/>
            <person name="Obille A."/>
            <person name="Becker A."/>
            <person name="Abrahante J.E."/>
            <person name="Garbe J."/>
            <person name="Badalamenti J.P."/>
            <person name="Herman A."/>
            <person name="Mangelson H."/>
            <person name="Liachko I."/>
            <person name="Sullivan S."/>
            <person name="Sone E.D."/>
            <person name="Koren S."/>
            <person name="Silverstein K.A.T."/>
            <person name="Beckman K.B."/>
            <person name="Gohl D.M."/>
        </authorList>
    </citation>
    <scope>NUCLEOTIDE SEQUENCE</scope>
    <source>
        <strain evidence="1">Duluth1</strain>
        <tissue evidence="1">Whole animal</tissue>
    </source>
</reference>